<dbReference type="AlphaFoldDB" id="A0A1A9UUW3"/>
<feature type="domain" description="DHHA2" evidence="6">
    <location>
        <begin position="218"/>
        <end position="368"/>
    </location>
</feature>
<evidence type="ECO:0000313" key="8">
    <source>
        <dbReference type="Proteomes" id="UP000078200"/>
    </source>
</evidence>
<sequence>MLNFLKLSRKFINGKEPICLVLGNESCDLDSAVSALSLSYFYQHNHQHQEALKCRNFLPVLNIPRHDYPLKTEVHYLFQQLSLSEEYLTFRDELSVELMTSSQFVLVDHHNSPWSKQAIVVFDHRPKDETAELPLNCSIHMESVGSCCTLIAELMLKAGMTTVKEIEILKLLRSTIVLDTVNFSESAKRATAKDHEICFALEERLSAISQQETRKEVFDNLVKARSDVRSLTTFQLLRKDMKLISDTQSNKKIVLPGFPVLVQEFIKKPLAEEALKECARITDSSVILLLGMHVDIDQENSVQRDLGLINIKDSQLFASVKRKLETMSEPNLQLQENSDCHFMEGCFFKQGNTKATRKHILPAVNQILNYSQ</sequence>
<dbReference type="Gene3D" id="3.10.310.20">
    <property type="entry name" value="DHHA2 domain"/>
    <property type="match status" value="1"/>
</dbReference>
<dbReference type="PANTHER" id="PTHR12112">
    <property type="entry name" value="BNIP - RELATED"/>
    <property type="match status" value="1"/>
</dbReference>
<evidence type="ECO:0000256" key="4">
    <source>
        <dbReference type="ARBA" id="ARBA00022801"/>
    </source>
</evidence>
<evidence type="ECO:0000259" key="6">
    <source>
        <dbReference type="SMART" id="SM01131"/>
    </source>
</evidence>
<dbReference type="Proteomes" id="UP000078200">
    <property type="component" value="Unassembled WGS sequence"/>
</dbReference>
<dbReference type="SMART" id="SM01131">
    <property type="entry name" value="DHHA2"/>
    <property type="match status" value="1"/>
</dbReference>
<reference evidence="7" key="1">
    <citation type="submission" date="2020-05" db="UniProtKB">
        <authorList>
            <consortium name="EnsemblMetazoa"/>
        </authorList>
    </citation>
    <scope>IDENTIFICATION</scope>
    <source>
        <strain evidence="7">TTRI</strain>
    </source>
</reference>
<dbReference type="Pfam" id="PF01368">
    <property type="entry name" value="DHH"/>
    <property type="match status" value="1"/>
</dbReference>
<dbReference type="VEuPathDB" id="VectorBase:GAUT016364"/>
<dbReference type="PANTHER" id="PTHR12112:SF39">
    <property type="entry name" value="EG:152A3.5 PROTEIN (FBGN0003116_PN PROTEIN)"/>
    <property type="match status" value="1"/>
</dbReference>
<comment type="cofactor">
    <cofactor evidence="1">
        <name>Mn(2+)</name>
        <dbReference type="ChEBI" id="CHEBI:29035"/>
    </cofactor>
</comment>
<evidence type="ECO:0000256" key="3">
    <source>
        <dbReference type="ARBA" id="ARBA00022723"/>
    </source>
</evidence>
<protein>
    <recommendedName>
        <fullName evidence="6">DHHA2 domain-containing protein</fullName>
    </recommendedName>
</protein>
<accession>A0A1A9UUW3</accession>
<dbReference type="STRING" id="7395.A0A1A9UUW3"/>
<keyword evidence="3" id="KW-0479">Metal-binding</keyword>
<dbReference type="InterPro" id="IPR001667">
    <property type="entry name" value="DDH_dom"/>
</dbReference>
<keyword evidence="8" id="KW-1185">Reference proteome</keyword>
<dbReference type="InterPro" id="IPR038222">
    <property type="entry name" value="DHHA2_dom_sf"/>
</dbReference>
<organism evidence="7 8">
    <name type="scientific">Glossina austeni</name>
    <name type="common">Savannah tsetse fly</name>
    <dbReference type="NCBI Taxonomy" id="7395"/>
    <lineage>
        <taxon>Eukaryota</taxon>
        <taxon>Metazoa</taxon>
        <taxon>Ecdysozoa</taxon>
        <taxon>Arthropoda</taxon>
        <taxon>Hexapoda</taxon>
        <taxon>Insecta</taxon>
        <taxon>Pterygota</taxon>
        <taxon>Neoptera</taxon>
        <taxon>Endopterygota</taxon>
        <taxon>Diptera</taxon>
        <taxon>Brachycera</taxon>
        <taxon>Muscomorpha</taxon>
        <taxon>Hippoboscoidea</taxon>
        <taxon>Glossinidae</taxon>
        <taxon>Glossina</taxon>
    </lineage>
</organism>
<dbReference type="GO" id="GO:0046872">
    <property type="term" value="F:metal ion binding"/>
    <property type="evidence" value="ECO:0007669"/>
    <property type="project" value="UniProtKB-KW"/>
</dbReference>
<dbReference type="InterPro" id="IPR004097">
    <property type="entry name" value="DHHA2"/>
</dbReference>
<dbReference type="GO" id="GO:0005737">
    <property type="term" value="C:cytoplasm"/>
    <property type="evidence" value="ECO:0007669"/>
    <property type="project" value="InterPro"/>
</dbReference>
<evidence type="ECO:0000256" key="5">
    <source>
        <dbReference type="ARBA" id="ARBA00023211"/>
    </source>
</evidence>
<keyword evidence="4" id="KW-0378">Hydrolase</keyword>
<dbReference type="SUPFAM" id="SSF64182">
    <property type="entry name" value="DHH phosphoesterases"/>
    <property type="match status" value="1"/>
</dbReference>
<dbReference type="GO" id="GO:0004309">
    <property type="term" value="F:exopolyphosphatase activity"/>
    <property type="evidence" value="ECO:0007669"/>
    <property type="project" value="TreeGrafter"/>
</dbReference>
<evidence type="ECO:0000256" key="1">
    <source>
        <dbReference type="ARBA" id="ARBA00001936"/>
    </source>
</evidence>
<evidence type="ECO:0000256" key="2">
    <source>
        <dbReference type="ARBA" id="ARBA00010331"/>
    </source>
</evidence>
<dbReference type="EnsemblMetazoa" id="GAUT016364-RA">
    <property type="protein sequence ID" value="GAUT016364-PA"/>
    <property type="gene ID" value="GAUT016364"/>
</dbReference>
<proteinExistence type="inferred from homology"/>
<keyword evidence="5" id="KW-0464">Manganese</keyword>
<dbReference type="InterPro" id="IPR038763">
    <property type="entry name" value="DHH_sf"/>
</dbReference>
<dbReference type="Gene3D" id="3.90.1640.10">
    <property type="entry name" value="inorganic pyrophosphatase (n-terminal core)"/>
    <property type="match status" value="1"/>
</dbReference>
<comment type="similarity">
    <text evidence="2">Belongs to the PPase class C family. Prune subfamily.</text>
</comment>
<evidence type="ECO:0000313" key="7">
    <source>
        <dbReference type="EnsemblMetazoa" id="GAUT016364-PA"/>
    </source>
</evidence>
<dbReference type="Pfam" id="PF02833">
    <property type="entry name" value="DHHA2"/>
    <property type="match status" value="1"/>
</dbReference>
<name>A0A1A9UUW3_GLOAU</name>